<proteinExistence type="predicted"/>
<dbReference type="EMBL" id="MQWA01000001">
    <property type="protein sequence ID" value="PQJ29601.1"/>
    <property type="molecule type" value="Genomic_DNA"/>
</dbReference>
<protein>
    <submittedName>
        <fullName evidence="1">Thiamine biosynthesis protein ThiS</fullName>
    </submittedName>
</protein>
<dbReference type="AlphaFoldDB" id="A0A2S7U588"/>
<dbReference type="InterPro" id="IPR016155">
    <property type="entry name" value="Mopterin_synth/thiamin_S_b"/>
</dbReference>
<comment type="caution">
    <text evidence="1">The sequence shown here is derived from an EMBL/GenBank/DDBJ whole genome shotgun (WGS) entry which is preliminary data.</text>
</comment>
<organism evidence="1 2">
    <name type="scientific">Rubritalea profundi</name>
    <dbReference type="NCBI Taxonomy" id="1658618"/>
    <lineage>
        <taxon>Bacteria</taxon>
        <taxon>Pseudomonadati</taxon>
        <taxon>Verrucomicrobiota</taxon>
        <taxon>Verrucomicrobiia</taxon>
        <taxon>Verrucomicrobiales</taxon>
        <taxon>Rubritaleaceae</taxon>
        <taxon>Rubritalea</taxon>
    </lineage>
</organism>
<sequence length="66" mass="7058">MRVILNGNSHPMPADITVTGLLISLGLTDKPVVVEHNKVALFPRDYDSTVLKDDDSLEIITIAAGG</sequence>
<dbReference type="NCBIfam" id="TIGR01683">
    <property type="entry name" value="thiS"/>
    <property type="match status" value="1"/>
</dbReference>
<accession>A0A2S7U588</accession>
<dbReference type="Proteomes" id="UP000239907">
    <property type="component" value="Unassembled WGS sequence"/>
</dbReference>
<dbReference type="OrthoDB" id="196751at2"/>
<dbReference type="PANTHER" id="PTHR34472:SF1">
    <property type="entry name" value="SULFUR CARRIER PROTEIN THIS"/>
    <property type="match status" value="1"/>
</dbReference>
<name>A0A2S7U588_9BACT</name>
<dbReference type="PANTHER" id="PTHR34472">
    <property type="entry name" value="SULFUR CARRIER PROTEIN THIS"/>
    <property type="match status" value="1"/>
</dbReference>
<evidence type="ECO:0000313" key="1">
    <source>
        <dbReference type="EMBL" id="PQJ29601.1"/>
    </source>
</evidence>
<dbReference type="InterPro" id="IPR003749">
    <property type="entry name" value="ThiS/MoaD-like"/>
</dbReference>
<dbReference type="Pfam" id="PF02597">
    <property type="entry name" value="ThiS"/>
    <property type="match status" value="1"/>
</dbReference>
<reference evidence="1 2" key="1">
    <citation type="submission" date="2016-12" db="EMBL/GenBank/DDBJ databases">
        <title>Study of bacterial adaptation to deep sea.</title>
        <authorList>
            <person name="Song J."/>
            <person name="Yoshizawa S."/>
            <person name="Kogure K."/>
        </authorList>
    </citation>
    <scope>NUCLEOTIDE SEQUENCE [LARGE SCALE GENOMIC DNA]</scope>
    <source>
        <strain evidence="1 2">SAORIC-165</strain>
    </source>
</reference>
<dbReference type="InterPro" id="IPR010035">
    <property type="entry name" value="Thi_S"/>
</dbReference>
<evidence type="ECO:0000313" key="2">
    <source>
        <dbReference type="Proteomes" id="UP000239907"/>
    </source>
</evidence>
<dbReference type="SUPFAM" id="SSF54285">
    <property type="entry name" value="MoaD/ThiS"/>
    <property type="match status" value="1"/>
</dbReference>
<dbReference type="RefSeq" id="WP_105044108.1">
    <property type="nucleotide sequence ID" value="NZ_MQWA01000001.1"/>
</dbReference>
<gene>
    <name evidence="1" type="ORF">BSZ32_14620</name>
</gene>
<dbReference type="InterPro" id="IPR012675">
    <property type="entry name" value="Beta-grasp_dom_sf"/>
</dbReference>
<keyword evidence="2" id="KW-1185">Reference proteome</keyword>
<dbReference type="Gene3D" id="3.10.20.30">
    <property type="match status" value="1"/>
</dbReference>
<dbReference type="CDD" id="cd00565">
    <property type="entry name" value="Ubl_ThiS"/>
    <property type="match status" value="1"/>
</dbReference>